<dbReference type="STRING" id="1088818.A0A2I0B6A6"/>
<dbReference type="GO" id="GO:0016705">
    <property type="term" value="F:oxidoreductase activity, acting on paired donors, with incorporation or reduction of molecular oxygen"/>
    <property type="evidence" value="ECO:0007669"/>
    <property type="project" value="InterPro"/>
</dbReference>
<dbReference type="OrthoDB" id="781802at2759"/>
<keyword evidence="3 4" id="KW-0408">Iron</keyword>
<comment type="cofactor">
    <cofactor evidence="4">
        <name>heme</name>
        <dbReference type="ChEBI" id="CHEBI:30413"/>
    </cofactor>
</comment>
<dbReference type="Pfam" id="PF00067">
    <property type="entry name" value="p450"/>
    <property type="match status" value="1"/>
</dbReference>
<dbReference type="Gene3D" id="1.10.630.10">
    <property type="entry name" value="Cytochrome P450"/>
    <property type="match status" value="1"/>
</dbReference>
<keyword evidence="2 4" id="KW-0479">Metal-binding</keyword>
<organism evidence="6 7">
    <name type="scientific">Apostasia shenzhenica</name>
    <dbReference type="NCBI Taxonomy" id="1088818"/>
    <lineage>
        <taxon>Eukaryota</taxon>
        <taxon>Viridiplantae</taxon>
        <taxon>Streptophyta</taxon>
        <taxon>Embryophyta</taxon>
        <taxon>Tracheophyta</taxon>
        <taxon>Spermatophyta</taxon>
        <taxon>Magnoliopsida</taxon>
        <taxon>Liliopsida</taxon>
        <taxon>Asparagales</taxon>
        <taxon>Orchidaceae</taxon>
        <taxon>Apostasioideae</taxon>
        <taxon>Apostasia</taxon>
    </lineage>
</organism>
<accession>A0A2I0B6A6</accession>
<dbReference type="InterPro" id="IPR036396">
    <property type="entry name" value="Cyt_P450_sf"/>
</dbReference>
<dbReference type="FunFam" id="1.10.630.10:FF:000011">
    <property type="entry name" value="Cytochrome P450 83B1"/>
    <property type="match status" value="1"/>
</dbReference>
<keyword evidence="5" id="KW-0560">Oxidoreductase</keyword>
<evidence type="ECO:0000256" key="2">
    <source>
        <dbReference type="ARBA" id="ARBA00022723"/>
    </source>
</evidence>
<dbReference type="PROSITE" id="PS00086">
    <property type="entry name" value="CYTOCHROME_P450"/>
    <property type="match status" value="1"/>
</dbReference>
<dbReference type="InterPro" id="IPR017972">
    <property type="entry name" value="Cyt_P450_CS"/>
</dbReference>
<dbReference type="PRINTS" id="PR00385">
    <property type="entry name" value="P450"/>
</dbReference>
<dbReference type="GO" id="GO:0020037">
    <property type="term" value="F:heme binding"/>
    <property type="evidence" value="ECO:0007669"/>
    <property type="project" value="InterPro"/>
</dbReference>
<dbReference type="InterPro" id="IPR002401">
    <property type="entry name" value="Cyt_P450_E_grp-I"/>
</dbReference>
<evidence type="ECO:0000256" key="4">
    <source>
        <dbReference type="PIRSR" id="PIRSR602401-1"/>
    </source>
</evidence>
<dbReference type="AlphaFoldDB" id="A0A2I0B6A6"/>
<dbReference type="CDD" id="cd11072">
    <property type="entry name" value="CYP71-like"/>
    <property type="match status" value="1"/>
</dbReference>
<dbReference type="PANTHER" id="PTHR47955">
    <property type="entry name" value="CYTOCHROME P450 FAMILY 71 PROTEIN"/>
    <property type="match status" value="1"/>
</dbReference>
<feature type="binding site" description="axial binding residue" evidence="4">
    <location>
        <position position="446"/>
    </location>
    <ligand>
        <name>heme</name>
        <dbReference type="ChEBI" id="CHEBI:30413"/>
    </ligand>
    <ligandPart>
        <name>Fe</name>
        <dbReference type="ChEBI" id="CHEBI:18248"/>
    </ligandPart>
</feature>
<reference evidence="6 7" key="1">
    <citation type="journal article" date="2017" name="Nature">
        <title>The Apostasia genome and the evolution of orchids.</title>
        <authorList>
            <person name="Zhang G.Q."/>
            <person name="Liu K.W."/>
            <person name="Li Z."/>
            <person name="Lohaus R."/>
            <person name="Hsiao Y.Y."/>
            <person name="Niu S.C."/>
            <person name="Wang J.Y."/>
            <person name="Lin Y.C."/>
            <person name="Xu Q."/>
            <person name="Chen L.J."/>
            <person name="Yoshida K."/>
            <person name="Fujiwara S."/>
            <person name="Wang Z.W."/>
            <person name="Zhang Y.Q."/>
            <person name="Mitsuda N."/>
            <person name="Wang M."/>
            <person name="Liu G.H."/>
            <person name="Pecoraro L."/>
            <person name="Huang H.X."/>
            <person name="Xiao X.J."/>
            <person name="Lin M."/>
            <person name="Wu X.Y."/>
            <person name="Wu W.L."/>
            <person name="Chen Y.Y."/>
            <person name="Chang S.B."/>
            <person name="Sakamoto S."/>
            <person name="Ohme-Takagi M."/>
            <person name="Yagi M."/>
            <person name="Zeng S.J."/>
            <person name="Shen C.Y."/>
            <person name="Yeh C.M."/>
            <person name="Luo Y.B."/>
            <person name="Tsai W.C."/>
            <person name="Van de Peer Y."/>
            <person name="Liu Z.J."/>
        </authorList>
    </citation>
    <scope>NUCLEOTIDE SEQUENCE [LARGE SCALE GENOMIC DNA]</scope>
    <source>
        <strain evidence="7">cv. Shenzhen</strain>
        <tissue evidence="6">Stem</tissue>
    </source>
</reference>
<evidence type="ECO:0000256" key="5">
    <source>
        <dbReference type="RuleBase" id="RU000461"/>
    </source>
</evidence>
<evidence type="ECO:0000313" key="7">
    <source>
        <dbReference type="Proteomes" id="UP000236161"/>
    </source>
</evidence>
<evidence type="ECO:0000256" key="1">
    <source>
        <dbReference type="ARBA" id="ARBA00010617"/>
    </source>
</evidence>
<evidence type="ECO:0000313" key="6">
    <source>
        <dbReference type="EMBL" id="PKA63310.1"/>
    </source>
</evidence>
<dbReference type="SUPFAM" id="SSF48264">
    <property type="entry name" value="Cytochrome P450"/>
    <property type="match status" value="1"/>
</dbReference>
<sequence>MHIFAFVAAFTFLFLFLFKLLRRKTTNLPPSPAALPILGNLHQVGRLPHRSLASLSEKYGPLFLVRLGSIPVAVVSSVDIAEEVLKTQDLTFASRPPSSMASRLLYGPRDVIYSPYGPYWRQMRKICVIHLLSLKRVQEIQPILKEEVAILLSEIAGASPAPVNLSEMVEDLSKDIICRAALGRKCSGGRRFGEMVKELMDLFGSFPMRDFIPWLGWVDEISGLNARVRRSFIEFDRFLEGVLEEHDIRRRESEEGNGISGVGVDRQSVDFVDVLLSLKEKDDDGLTFTLHRDSIKAILMDMFVAGTETSSTTIEWAMTELLRHPNLMKKTQEEIRRIVGSNSIVDEEEDIEQMEYFKAVVKETLRLHPPVSILIPRAARKDTNLQGYQIPAGTTVFVNAWKIARDPAYWEEPDEFWPDRFLEKDVDHCTGQDFHYLPFGSGRRSCPGASFGLISVHYILANLLHFFNWEIPEERKKEAFDMSELAGVARKKLGLVLSASPYILN</sequence>
<comment type="similarity">
    <text evidence="1 5">Belongs to the cytochrome P450 family.</text>
</comment>
<dbReference type="Proteomes" id="UP000236161">
    <property type="component" value="Unassembled WGS sequence"/>
</dbReference>
<dbReference type="GO" id="GO:0004497">
    <property type="term" value="F:monooxygenase activity"/>
    <property type="evidence" value="ECO:0007669"/>
    <property type="project" value="UniProtKB-KW"/>
</dbReference>
<gene>
    <name evidence="6" type="primary">CYP71A25</name>
    <name evidence="6" type="ORF">AXF42_Ash017779</name>
</gene>
<keyword evidence="5" id="KW-0503">Monooxygenase</keyword>
<name>A0A2I0B6A6_9ASPA</name>
<keyword evidence="7" id="KW-1185">Reference proteome</keyword>
<dbReference type="PRINTS" id="PR00463">
    <property type="entry name" value="EP450I"/>
</dbReference>
<dbReference type="PANTHER" id="PTHR47955:SF15">
    <property type="entry name" value="CYTOCHROME P450 71A2-LIKE"/>
    <property type="match status" value="1"/>
</dbReference>
<evidence type="ECO:0000256" key="3">
    <source>
        <dbReference type="ARBA" id="ARBA00023004"/>
    </source>
</evidence>
<dbReference type="EMBL" id="KZ451909">
    <property type="protein sequence ID" value="PKA63310.1"/>
    <property type="molecule type" value="Genomic_DNA"/>
</dbReference>
<dbReference type="GO" id="GO:0005506">
    <property type="term" value="F:iron ion binding"/>
    <property type="evidence" value="ECO:0007669"/>
    <property type="project" value="InterPro"/>
</dbReference>
<proteinExistence type="inferred from homology"/>
<dbReference type="InterPro" id="IPR001128">
    <property type="entry name" value="Cyt_P450"/>
</dbReference>
<protein>
    <submittedName>
        <fullName evidence="6">Cytochrome P450 71A25</fullName>
    </submittedName>
</protein>
<keyword evidence="4 5" id="KW-0349">Heme</keyword>